<dbReference type="EMBL" id="CP022572">
    <property type="protein sequence ID" value="AZU62275.1"/>
    <property type="molecule type" value="Genomic_DNA"/>
</dbReference>
<gene>
    <name evidence="1" type="ORF">CHR53_13810</name>
</gene>
<sequence>MNFEMQKANLLAENIADFIKYVRKSHENKNSFHSNPQKVYQIKLIMEDFKFQIIADELRRINQFDWDEKYTHYLVNQFHEGFKIIEEYVINNYSDLFLFSGRLHTLNNLSRDFAKDG</sequence>
<name>A0A3Q9QX17_9BACI</name>
<reference evidence="1 2" key="1">
    <citation type="submission" date="2017-07" db="EMBL/GenBank/DDBJ databases">
        <title>The complete genome sequence of Bacillus mesonae strain H20-5, an efficient strain improving plant abiotic stress resistance.</title>
        <authorList>
            <person name="Kim S.Y."/>
            <person name="Song H."/>
            <person name="Sang M.K."/>
            <person name="Weon H.-Y."/>
            <person name="Song J."/>
        </authorList>
    </citation>
    <scope>NUCLEOTIDE SEQUENCE [LARGE SCALE GENOMIC DNA]</scope>
    <source>
        <strain evidence="1 2">H20-5</strain>
    </source>
</reference>
<proteinExistence type="predicted"/>
<accession>A0A3Q9QX17</accession>
<protein>
    <submittedName>
        <fullName evidence="1">Uncharacterized protein</fullName>
    </submittedName>
</protein>
<evidence type="ECO:0000313" key="1">
    <source>
        <dbReference type="EMBL" id="AZU62275.1"/>
    </source>
</evidence>
<dbReference type="RefSeq" id="WP_127486990.1">
    <property type="nucleotide sequence ID" value="NZ_CP022572.1"/>
</dbReference>
<evidence type="ECO:0000313" key="2">
    <source>
        <dbReference type="Proteomes" id="UP000282892"/>
    </source>
</evidence>
<keyword evidence="2" id="KW-1185">Reference proteome</keyword>
<dbReference type="KEGG" id="nmk:CHR53_13810"/>
<dbReference type="AlphaFoldDB" id="A0A3Q9QX17"/>
<dbReference type="OrthoDB" id="2921074at2"/>
<dbReference type="Proteomes" id="UP000282892">
    <property type="component" value="Chromosome"/>
</dbReference>
<dbReference type="STRING" id="1193713.GCA_001636315_05199"/>
<organism evidence="1 2">
    <name type="scientific">Neobacillus mesonae</name>
    <dbReference type="NCBI Taxonomy" id="1193713"/>
    <lineage>
        <taxon>Bacteria</taxon>
        <taxon>Bacillati</taxon>
        <taxon>Bacillota</taxon>
        <taxon>Bacilli</taxon>
        <taxon>Bacillales</taxon>
        <taxon>Bacillaceae</taxon>
        <taxon>Neobacillus</taxon>
    </lineage>
</organism>